<keyword evidence="1" id="KW-0812">Transmembrane</keyword>
<keyword evidence="1" id="KW-0472">Membrane</keyword>
<dbReference type="OrthoDB" id="415558at2759"/>
<sequence length="1266" mass="139766">MAALNALMQVATTTSHGLLAIKWVLAGDEAGFPLVASLSLVAINTELLVRVAAVVHMRSILAHLATSRDYRIDFGDIGSLMGTPFGLVCIAWNVTVALVLLVCTLERVSELWRLLPWVATAVGSLLWANTTFKGIGASTWKDMEVVATTSTPVATVSEFLALVNEEDAMSVVEDFCEERSNWWCRLVATLGTARRLSLEDRLLERHWMAVLFAAFPEHPKMRVLHTMSFAFFKMLPFVMPALLVVYSLSRMPQIAALEVLGCVVSPAFVPASSEYFLSLEPGWNAELSLKFEMEVGQASRVRFCCSGRCTTLDSTRRKHSEDLLMTAQVPNSDFGACSLSLHGLRTREYAFTVVALQGVQGSASFGNHTTSFPTYAIKDRNYEVEHSGQWCGASTELEGCRPVEVFSEGAGIYAVQEGQLGGGTYSLTLTLRPKPSKHVFGLDHLNCSYTFQVRVVNREVRLAQLAQDVAERRATVDALEGFDQGGDAEAAQQRYQKALRERDSLLKDVYKAKQAEPIGGRGTVTFLAVGLTGTGKSELCHWMTGNKTACSPSATMQSHTSTVTFLKTNPFNDSHILTELEWIDTPGRGDTRGEATDEKMWNQTIDEILRKSQDQRIDRIVWVVNAAWQRGVAMREMMLKELRRSFGYHLYKHLDIVFNFLPHIPNKTEYREEVLIPQREKFTNWIMEQEDKLFNWSPKLRKEVSAEVNCTGFFGVSIDPAYLADRPAELPLSAPYLGWFTPFSYPAGMDELMRMFKKSASDDGAGLLLADKHPRTGPGILQKASLVAYVCGLRPDEKEQALLKSGIVAVHMQVEGEHLDSGDGVIMMPSTTSCGDPGVSDWPEMLASVGQQREHNDTHALYRVPWRPSRTQFCFCEAPACNQSWRFGQSAPERQIRPSEEKCPNPIGYKKLDRDLSYAGLVAVGDLIVAPPDEADAIMLLNATSGQVQKVAVNQSLNRTRPAKAGSDLNGDEDSEMTTTTAIPGLVGNDAQWCGVATDGRHVYAAPWNVMDILVFNVATRSSYGIPLDDHIDANDRFIDIAVGDNKLYLLPGRGRIRLAVVDLGSKDVQLKDLSNYSGGQQEADSPWLGAVIDSGKLFLIPHSSPNLVVMDTKSEKIIKVDASDKAIEGFGSLGLYLWAGCVQAEGYVYAVPHDAERILVVDVKRPQELEAVSTTSVEKSSGKWWGAAVSDHYFVAAPRNALEVLVMDLHTRHVYGVANVEGSDSSDKWRNPAVVAHKFFASPISSNSILEIDFTNHTHEVDRLE</sequence>
<organism evidence="2 3">
    <name type="scientific">Symbiodinium pilosum</name>
    <name type="common">Dinoflagellate</name>
    <dbReference type="NCBI Taxonomy" id="2952"/>
    <lineage>
        <taxon>Eukaryota</taxon>
        <taxon>Sar</taxon>
        <taxon>Alveolata</taxon>
        <taxon>Dinophyceae</taxon>
        <taxon>Suessiales</taxon>
        <taxon>Symbiodiniaceae</taxon>
        <taxon>Symbiodinium</taxon>
    </lineage>
</organism>
<protein>
    <recommendedName>
        <fullName evidence="4">G domain-containing protein</fullName>
    </recommendedName>
</protein>
<gene>
    <name evidence="2" type="ORF">SPIL2461_LOCUS4365</name>
</gene>
<feature type="transmembrane region" description="Helical" evidence="1">
    <location>
        <begin position="230"/>
        <end position="248"/>
    </location>
</feature>
<feature type="transmembrane region" description="Helical" evidence="1">
    <location>
        <begin position="77"/>
        <end position="102"/>
    </location>
</feature>
<keyword evidence="1" id="KW-1133">Transmembrane helix</keyword>
<dbReference type="SUPFAM" id="SSF63825">
    <property type="entry name" value="YWTD domain"/>
    <property type="match status" value="1"/>
</dbReference>
<dbReference type="Proteomes" id="UP000649617">
    <property type="component" value="Unassembled WGS sequence"/>
</dbReference>
<dbReference type="AlphaFoldDB" id="A0A812LPL7"/>
<name>A0A812LPL7_SYMPI</name>
<evidence type="ECO:0000313" key="2">
    <source>
        <dbReference type="EMBL" id="CAE7243771.1"/>
    </source>
</evidence>
<dbReference type="SUPFAM" id="SSF52540">
    <property type="entry name" value="P-loop containing nucleoside triphosphate hydrolases"/>
    <property type="match status" value="1"/>
</dbReference>
<dbReference type="Gene3D" id="3.40.50.300">
    <property type="entry name" value="P-loop containing nucleotide triphosphate hydrolases"/>
    <property type="match status" value="1"/>
</dbReference>
<dbReference type="EMBL" id="CAJNIZ010005692">
    <property type="protein sequence ID" value="CAE7243771.1"/>
    <property type="molecule type" value="Genomic_DNA"/>
</dbReference>
<reference evidence="2" key="1">
    <citation type="submission" date="2021-02" db="EMBL/GenBank/DDBJ databases">
        <authorList>
            <person name="Dougan E. K."/>
            <person name="Rhodes N."/>
            <person name="Thang M."/>
            <person name="Chan C."/>
        </authorList>
    </citation>
    <scope>NUCLEOTIDE SEQUENCE</scope>
</reference>
<evidence type="ECO:0000256" key="1">
    <source>
        <dbReference type="SAM" id="Phobius"/>
    </source>
</evidence>
<dbReference type="InterPro" id="IPR027417">
    <property type="entry name" value="P-loop_NTPase"/>
</dbReference>
<evidence type="ECO:0008006" key="4">
    <source>
        <dbReference type="Google" id="ProtNLM"/>
    </source>
</evidence>
<evidence type="ECO:0000313" key="3">
    <source>
        <dbReference type="Proteomes" id="UP000649617"/>
    </source>
</evidence>
<comment type="caution">
    <text evidence="2">The sequence shown here is derived from an EMBL/GenBank/DDBJ whole genome shotgun (WGS) entry which is preliminary data.</text>
</comment>
<proteinExistence type="predicted"/>
<keyword evidence="3" id="KW-1185">Reference proteome</keyword>
<accession>A0A812LPL7</accession>